<protein>
    <submittedName>
        <fullName evidence="3">RlpA-like double-psi beta-barrel domain</fullName>
    </submittedName>
</protein>
<accession>A0A0F7SEW4</accession>
<dbReference type="EMBL" id="LN483167">
    <property type="protein sequence ID" value="CDZ97161.1"/>
    <property type="molecule type" value="Genomic_DNA"/>
</dbReference>
<evidence type="ECO:0000313" key="3">
    <source>
        <dbReference type="EMBL" id="CDZ97161.1"/>
    </source>
</evidence>
<name>A0A0F7SEW4_PHARH</name>
<dbReference type="PANTHER" id="PTHR31836:SF24">
    <property type="entry name" value="RLPA-LIKE PROTEIN DOUBLE-PSI BETA-BARREL DOMAIN-CONTAINING PROTEIN"/>
    <property type="match status" value="1"/>
</dbReference>
<dbReference type="PANTHER" id="PTHR31836">
    <property type="match status" value="1"/>
</dbReference>
<proteinExistence type="predicted"/>
<dbReference type="SUPFAM" id="SSF50685">
    <property type="entry name" value="Barwin-like endoglucanases"/>
    <property type="match status" value="1"/>
</dbReference>
<dbReference type="InterPro" id="IPR051477">
    <property type="entry name" value="Expansin_CellWall"/>
</dbReference>
<keyword evidence="1" id="KW-0732">Signal</keyword>
<dbReference type="InterPro" id="IPR036908">
    <property type="entry name" value="RlpA-like_sf"/>
</dbReference>
<feature type="region of interest" description="Disordered" evidence="2">
    <location>
        <begin position="29"/>
        <end position="54"/>
    </location>
</feature>
<dbReference type="CDD" id="cd22191">
    <property type="entry name" value="DPBB_RlpA_EXP_N-like"/>
    <property type="match status" value="1"/>
</dbReference>
<dbReference type="AlphaFoldDB" id="A0A0F7SEW4"/>
<organism evidence="3">
    <name type="scientific">Phaffia rhodozyma</name>
    <name type="common">Yeast</name>
    <name type="synonym">Xanthophyllomyces dendrorhous</name>
    <dbReference type="NCBI Taxonomy" id="264483"/>
    <lineage>
        <taxon>Eukaryota</taxon>
        <taxon>Fungi</taxon>
        <taxon>Dikarya</taxon>
        <taxon>Basidiomycota</taxon>
        <taxon>Agaricomycotina</taxon>
        <taxon>Tremellomycetes</taxon>
        <taxon>Cystofilobasidiales</taxon>
        <taxon>Mrakiaceae</taxon>
        <taxon>Phaffia</taxon>
    </lineage>
</organism>
<sequence length="342" mass="34961">MYGHRGPGDLSTYSAPPCLPHSLPFPANPALSPNSTPPSPSYTDLPTASTAKPHSTDFKFSNSTTFQPKNTMFALASIATILLAAVGQAAPIPIRRAEVAPRATAPAGWATGYLESYDVYHARYDSFSCKTQHGTTFFDECCHPLLATESVSSLSSICVAASSSSTSAVAATSSAAVEDDDECDAVATTATATSTVAATTTAIVQAAAVTTTASTTSNVVSSTVSSAAASATTSAAASTYSGHATYFYQEGNAGACGNYNSDDSHVVALPYALYGNDGGSPSDYCGKTITITRKSNGAQTTATVADLCPTCTTTYSIDLSVGAFTSIASEEEGQVDVTYSFN</sequence>
<evidence type="ECO:0000256" key="2">
    <source>
        <dbReference type="SAM" id="MobiDB-lite"/>
    </source>
</evidence>
<feature type="compositionally biased region" description="Polar residues" evidence="2">
    <location>
        <begin position="42"/>
        <end position="54"/>
    </location>
</feature>
<dbReference type="Gene3D" id="2.40.40.10">
    <property type="entry name" value="RlpA-like domain"/>
    <property type="match status" value="1"/>
</dbReference>
<evidence type="ECO:0000256" key="1">
    <source>
        <dbReference type="ARBA" id="ARBA00022729"/>
    </source>
</evidence>
<reference evidence="3" key="1">
    <citation type="submission" date="2014-08" db="EMBL/GenBank/DDBJ databases">
        <authorList>
            <person name="Sharma Rahul"/>
            <person name="Thines Marco"/>
        </authorList>
    </citation>
    <scope>NUCLEOTIDE SEQUENCE</scope>
</reference>